<evidence type="ECO:0000256" key="6">
    <source>
        <dbReference type="PIRSR" id="PIRSR615500-1"/>
    </source>
</evidence>
<feature type="active site" description="Charge relay system" evidence="6 7">
    <location>
        <position position="119"/>
    </location>
</feature>
<evidence type="ECO:0000256" key="4">
    <source>
        <dbReference type="ARBA" id="ARBA00022801"/>
    </source>
</evidence>
<keyword evidence="4 7" id="KW-0378">Hydrolase</keyword>
<dbReference type="InterPro" id="IPR026444">
    <property type="entry name" value="Secre_tail"/>
</dbReference>
<organism evidence="9 10">
    <name type="scientific">Dokdonia pacifica</name>
    <dbReference type="NCBI Taxonomy" id="1627892"/>
    <lineage>
        <taxon>Bacteria</taxon>
        <taxon>Pseudomonadati</taxon>
        <taxon>Bacteroidota</taxon>
        <taxon>Flavobacteriia</taxon>
        <taxon>Flavobacteriales</taxon>
        <taxon>Flavobacteriaceae</taxon>
        <taxon>Dokdonia</taxon>
    </lineage>
</organism>
<keyword evidence="5 7" id="KW-0720">Serine protease</keyword>
<feature type="domain" description="Peptidase S8/S53" evidence="8">
    <location>
        <begin position="45"/>
        <end position="526"/>
    </location>
</feature>
<dbReference type="RefSeq" id="WP_089373053.1">
    <property type="nucleotide sequence ID" value="NZ_BMEP01000004.1"/>
</dbReference>
<dbReference type="Proteomes" id="UP000198379">
    <property type="component" value="Unassembled WGS sequence"/>
</dbReference>
<evidence type="ECO:0000259" key="8">
    <source>
        <dbReference type="Pfam" id="PF00082"/>
    </source>
</evidence>
<dbReference type="Gene3D" id="2.60.120.1290">
    <property type="match status" value="1"/>
</dbReference>
<keyword evidence="3" id="KW-0732">Signal</keyword>
<evidence type="ECO:0000256" key="7">
    <source>
        <dbReference type="PROSITE-ProRule" id="PRU01240"/>
    </source>
</evidence>
<reference evidence="9 10" key="1">
    <citation type="submission" date="2017-06" db="EMBL/GenBank/DDBJ databases">
        <authorList>
            <person name="Kim H.J."/>
            <person name="Triplett B.A."/>
        </authorList>
    </citation>
    <scope>NUCLEOTIDE SEQUENCE [LARGE SCALE GENOMIC DNA]</scope>
    <source>
        <strain evidence="9 10">DSM 25597</strain>
    </source>
</reference>
<evidence type="ECO:0000256" key="2">
    <source>
        <dbReference type="ARBA" id="ARBA00022670"/>
    </source>
</evidence>
<dbReference type="PROSITE" id="PS51892">
    <property type="entry name" value="SUBTILASE"/>
    <property type="match status" value="1"/>
</dbReference>
<dbReference type="GO" id="GO:0006508">
    <property type="term" value="P:proteolysis"/>
    <property type="evidence" value="ECO:0007669"/>
    <property type="project" value="UniProtKB-KW"/>
</dbReference>
<comment type="similarity">
    <text evidence="1 7">Belongs to the peptidase S8 family.</text>
</comment>
<dbReference type="EMBL" id="FZNY01000007">
    <property type="protein sequence ID" value="SNS13508.1"/>
    <property type="molecule type" value="Genomic_DNA"/>
</dbReference>
<keyword evidence="10" id="KW-1185">Reference proteome</keyword>
<dbReference type="Pfam" id="PF00082">
    <property type="entry name" value="Peptidase_S8"/>
    <property type="match status" value="1"/>
</dbReference>
<dbReference type="Gene3D" id="3.40.50.200">
    <property type="entry name" value="Peptidase S8/S53 domain"/>
    <property type="match status" value="1"/>
</dbReference>
<dbReference type="PRINTS" id="PR00723">
    <property type="entry name" value="SUBTILISIN"/>
</dbReference>
<sequence length="626" mass="67550">MKTNHIKYILLLGLLLSGLTSYSQGVFPRQETHLDEVETTYGLTGEDVLVVMIDRGIDYRHPDFIDENGNTRLAYIYDMIDPTGAGDNEFGVGTIFTEDQINTSLQEGGTPLSTDRGGHGTATTGILCGNGSGTTSGEFKGVAPNAKIISIKLVNDFFPAFGDQPGQDSFFDPTYIPIALEFAAQKIEELGLPSVTLMNIGSIGGPTDGTSTLSRAIDDFVALGHPFVNGTGDDGGDANHAFNTITQGNTHEIEVQKATAGNLRFDLWYDEADRFTVSIMRPNGVVEGPFEAPTGPNDVADQNLGDIFLGHRGANVEFFGATSPRRELLIDISGATGVYTIILEGTTINGSGEFRATLNPAAFFNDNRFLTDVVSGYSINDLASAEGAITPSDYVVHNSWTDIDGVFRDITGQGEDGELWLGSSEGPTHDGRLGIDFTAPGEICFGAYMPNTFYSNFRFNIAENSNELYGVQNAVSAANPLSTGIIALMLEVNPDLTPIQIKSILQDSCRQDEQTGDVPNASWGYGKLDALLAIEHTFETLTLEEVNGNVLKVYPNPTSDVVTLELANLSEEVTIIQRSLLGQELKRSTFSNMTTMQVALEGRSGMYLMEIQLDAKTSKTIKVIKK</sequence>
<dbReference type="NCBIfam" id="TIGR04183">
    <property type="entry name" value="Por_Secre_tail"/>
    <property type="match status" value="1"/>
</dbReference>
<feature type="active site" description="Charge relay system" evidence="6 7">
    <location>
        <position position="54"/>
    </location>
</feature>
<gene>
    <name evidence="9" type="ORF">SAMN06265376_10750</name>
</gene>
<accession>A0A239C1F9</accession>
<feature type="active site" description="Charge relay system" evidence="6 7">
    <location>
        <position position="476"/>
    </location>
</feature>
<dbReference type="InterPro" id="IPR000209">
    <property type="entry name" value="Peptidase_S8/S53_dom"/>
</dbReference>
<dbReference type="InterPro" id="IPR036852">
    <property type="entry name" value="Peptidase_S8/S53_dom_sf"/>
</dbReference>
<protein>
    <submittedName>
        <fullName evidence="9">Por secretion system C-terminal sorting domain-containing protein</fullName>
    </submittedName>
</protein>
<evidence type="ECO:0000256" key="5">
    <source>
        <dbReference type="ARBA" id="ARBA00022825"/>
    </source>
</evidence>
<dbReference type="OrthoDB" id="9792152at2"/>
<keyword evidence="2 7" id="KW-0645">Protease</keyword>
<evidence type="ECO:0000313" key="10">
    <source>
        <dbReference type="Proteomes" id="UP000198379"/>
    </source>
</evidence>
<dbReference type="AlphaFoldDB" id="A0A239C1F9"/>
<dbReference type="PANTHER" id="PTHR43806:SF11">
    <property type="entry name" value="CEREVISIN-RELATED"/>
    <property type="match status" value="1"/>
</dbReference>
<dbReference type="InterPro" id="IPR050131">
    <property type="entry name" value="Peptidase_S8_subtilisin-like"/>
</dbReference>
<dbReference type="PANTHER" id="PTHR43806">
    <property type="entry name" value="PEPTIDASE S8"/>
    <property type="match status" value="1"/>
</dbReference>
<proteinExistence type="inferred from homology"/>
<dbReference type="InterPro" id="IPR015500">
    <property type="entry name" value="Peptidase_S8_subtilisin-rel"/>
</dbReference>
<name>A0A239C1F9_9FLAO</name>
<evidence type="ECO:0000313" key="9">
    <source>
        <dbReference type="EMBL" id="SNS13508.1"/>
    </source>
</evidence>
<dbReference type="SUPFAM" id="SSF52743">
    <property type="entry name" value="Subtilisin-like"/>
    <property type="match status" value="1"/>
</dbReference>
<evidence type="ECO:0000256" key="1">
    <source>
        <dbReference type="ARBA" id="ARBA00011073"/>
    </source>
</evidence>
<dbReference type="GO" id="GO:0004252">
    <property type="term" value="F:serine-type endopeptidase activity"/>
    <property type="evidence" value="ECO:0007669"/>
    <property type="project" value="UniProtKB-UniRule"/>
</dbReference>
<evidence type="ECO:0000256" key="3">
    <source>
        <dbReference type="ARBA" id="ARBA00022729"/>
    </source>
</evidence>